<keyword evidence="7 8" id="KW-0472">Membrane</keyword>
<gene>
    <name evidence="10" type="ORF">GCM10025866_20880</name>
</gene>
<keyword evidence="4" id="KW-1003">Cell membrane</keyword>
<dbReference type="PROSITE" id="PS50850">
    <property type="entry name" value="MFS"/>
    <property type="match status" value="1"/>
</dbReference>
<evidence type="ECO:0000256" key="3">
    <source>
        <dbReference type="ARBA" id="ARBA00022448"/>
    </source>
</evidence>
<feature type="domain" description="Major facilitator superfamily (MFS) profile" evidence="9">
    <location>
        <begin position="10"/>
        <end position="396"/>
    </location>
</feature>
<evidence type="ECO:0000313" key="11">
    <source>
        <dbReference type="Proteomes" id="UP001321498"/>
    </source>
</evidence>
<feature type="transmembrane region" description="Helical" evidence="8">
    <location>
        <begin position="208"/>
        <end position="233"/>
    </location>
</feature>
<organism evidence="10 11">
    <name type="scientific">Naasia aerilata</name>
    <dbReference type="NCBI Taxonomy" id="1162966"/>
    <lineage>
        <taxon>Bacteria</taxon>
        <taxon>Bacillati</taxon>
        <taxon>Actinomycetota</taxon>
        <taxon>Actinomycetes</taxon>
        <taxon>Micrococcales</taxon>
        <taxon>Microbacteriaceae</taxon>
        <taxon>Naasia</taxon>
    </lineage>
</organism>
<evidence type="ECO:0000256" key="6">
    <source>
        <dbReference type="ARBA" id="ARBA00022989"/>
    </source>
</evidence>
<keyword evidence="5 8" id="KW-0812">Transmembrane</keyword>
<feature type="transmembrane region" description="Helical" evidence="8">
    <location>
        <begin position="310"/>
        <end position="334"/>
    </location>
</feature>
<dbReference type="InterPro" id="IPR004812">
    <property type="entry name" value="Efflux_drug-R_Bcr/CmlA"/>
</dbReference>
<dbReference type="CDD" id="cd17320">
    <property type="entry name" value="MFS_MdfA_MDR_like"/>
    <property type="match status" value="1"/>
</dbReference>
<keyword evidence="3" id="KW-0813">Transport</keyword>
<evidence type="ECO:0000256" key="7">
    <source>
        <dbReference type="ARBA" id="ARBA00023136"/>
    </source>
</evidence>
<name>A0ABM8GD36_9MICO</name>
<protein>
    <submittedName>
        <fullName evidence="10">Bcr/CflA family drug resistance efflux transporter</fullName>
    </submittedName>
</protein>
<dbReference type="InterPro" id="IPR020846">
    <property type="entry name" value="MFS_dom"/>
</dbReference>
<feature type="transmembrane region" description="Helical" evidence="8">
    <location>
        <begin position="253"/>
        <end position="270"/>
    </location>
</feature>
<evidence type="ECO:0000256" key="8">
    <source>
        <dbReference type="SAM" id="Phobius"/>
    </source>
</evidence>
<feature type="transmembrane region" description="Helical" evidence="8">
    <location>
        <begin position="168"/>
        <end position="187"/>
    </location>
</feature>
<keyword evidence="6 8" id="KW-1133">Transmembrane helix</keyword>
<evidence type="ECO:0000259" key="9">
    <source>
        <dbReference type="PROSITE" id="PS50850"/>
    </source>
</evidence>
<dbReference type="RefSeq" id="WP_286276277.1">
    <property type="nucleotide sequence ID" value="NZ_AP027731.1"/>
</dbReference>
<evidence type="ECO:0000256" key="4">
    <source>
        <dbReference type="ARBA" id="ARBA00022475"/>
    </source>
</evidence>
<dbReference type="Proteomes" id="UP001321498">
    <property type="component" value="Chromosome"/>
</dbReference>
<reference evidence="11" key="1">
    <citation type="journal article" date="2019" name="Int. J. Syst. Evol. Microbiol.">
        <title>The Global Catalogue of Microorganisms (GCM) 10K type strain sequencing project: providing services to taxonomists for standard genome sequencing and annotation.</title>
        <authorList>
            <consortium name="The Broad Institute Genomics Platform"/>
            <consortium name="The Broad Institute Genome Sequencing Center for Infectious Disease"/>
            <person name="Wu L."/>
            <person name="Ma J."/>
        </authorList>
    </citation>
    <scope>NUCLEOTIDE SEQUENCE [LARGE SCALE GENOMIC DNA]</scope>
    <source>
        <strain evidence="11">NBRC 108725</strain>
    </source>
</reference>
<dbReference type="InterPro" id="IPR011701">
    <property type="entry name" value="MFS"/>
</dbReference>
<evidence type="ECO:0000256" key="5">
    <source>
        <dbReference type="ARBA" id="ARBA00022692"/>
    </source>
</evidence>
<dbReference type="PROSITE" id="PS00216">
    <property type="entry name" value="SUGAR_TRANSPORT_1"/>
    <property type="match status" value="1"/>
</dbReference>
<feature type="transmembrane region" description="Helical" evidence="8">
    <location>
        <begin position="106"/>
        <end position="125"/>
    </location>
</feature>
<dbReference type="Pfam" id="PF07690">
    <property type="entry name" value="MFS_1"/>
    <property type="match status" value="1"/>
</dbReference>
<feature type="transmembrane region" description="Helical" evidence="8">
    <location>
        <begin position="282"/>
        <end position="304"/>
    </location>
</feature>
<feature type="transmembrane region" description="Helical" evidence="8">
    <location>
        <begin position="80"/>
        <end position="100"/>
    </location>
</feature>
<feature type="transmembrane region" description="Helical" evidence="8">
    <location>
        <begin position="371"/>
        <end position="392"/>
    </location>
</feature>
<dbReference type="EMBL" id="AP027731">
    <property type="protein sequence ID" value="BDZ46179.1"/>
    <property type="molecule type" value="Genomic_DNA"/>
</dbReference>
<feature type="transmembrane region" description="Helical" evidence="8">
    <location>
        <begin position="137"/>
        <end position="162"/>
    </location>
</feature>
<dbReference type="SUPFAM" id="SSF103473">
    <property type="entry name" value="MFS general substrate transporter"/>
    <property type="match status" value="1"/>
</dbReference>
<dbReference type="NCBIfam" id="TIGR00710">
    <property type="entry name" value="efflux_Bcr_CflA"/>
    <property type="match status" value="1"/>
</dbReference>
<comment type="similarity">
    <text evidence="2">Belongs to the major facilitator superfamily. Bcr/CmlA family.</text>
</comment>
<dbReference type="Gene3D" id="1.20.1720.10">
    <property type="entry name" value="Multidrug resistance protein D"/>
    <property type="match status" value="1"/>
</dbReference>
<evidence type="ECO:0000256" key="2">
    <source>
        <dbReference type="ARBA" id="ARBA00006236"/>
    </source>
</evidence>
<proteinExistence type="inferred from homology"/>
<keyword evidence="11" id="KW-1185">Reference proteome</keyword>
<dbReference type="InterPro" id="IPR036259">
    <property type="entry name" value="MFS_trans_sf"/>
</dbReference>
<evidence type="ECO:0000256" key="1">
    <source>
        <dbReference type="ARBA" id="ARBA00004651"/>
    </source>
</evidence>
<sequence length="401" mass="40802">MTSKDDGKVSPVVIAVLGVLSGVGPFSLDAYLPAFPAIAADFGVTASAVQLTLTACLVGLALGQLVIGPWADRVGRRLPLLLGTLGYLVTSLACAASSSIEVFTLLRFTQGFCGAAGLVIARAVVRDVASGRIAVRIYSQLAFVSGIAPIVAPLLGAAALTMVSWRGVFVGLAVLGALLAGSTWLLLKETHPIESRVTGPFRSSFLVFGVLLRIRAFAGYVLVGGLAAAILFGYISGSSFVVQEIYGGTPGEFALIFAINGIGLALAGQVNARIAPRVGAPFMLRVGLLVQVVATAGLALFVFLGGRGSLWAVAVLLFLAIAPLGMVMPNAVAVSMGQARGHAGTASALLGVTTFLFGAAVTPLSGLGQPAVAMVLTMLGAVAGALVVVFILRRKVTLEDG</sequence>
<feature type="transmembrane region" description="Helical" evidence="8">
    <location>
        <begin position="48"/>
        <end position="68"/>
    </location>
</feature>
<dbReference type="InterPro" id="IPR005829">
    <property type="entry name" value="Sugar_transporter_CS"/>
</dbReference>
<feature type="transmembrane region" description="Helical" evidence="8">
    <location>
        <begin position="346"/>
        <end position="365"/>
    </location>
</feature>
<dbReference type="PANTHER" id="PTHR23502:SF132">
    <property type="entry name" value="POLYAMINE TRANSPORTER 2-RELATED"/>
    <property type="match status" value="1"/>
</dbReference>
<accession>A0ABM8GD36</accession>
<feature type="transmembrane region" description="Helical" evidence="8">
    <location>
        <begin position="12"/>
        <end position="28"/>
    </location>
</feature>
<comment type="subcellular location">
    <subcellularLocation>
        <location evidence="1">Cell membrane</location>
        <topology evidence="1">Multi-pass membrane protein</topology>
    </subcellularLocation>
</comment>
<dbReference type="PANTHER" id="PTHR23502">
    <property type="entry name" value="MAJOR FACILITATOR SUPERFAMILY"/>
    <property type="match status" value="1"/>
</dbReference>
<evidence type="ECO:0000313" key="10">
    <source>
        <dbReference type="EMBL" id="BDZ46179.1"/>
    </source>
</evidence>